<dbReference type="AlphaFoldDB" id="A0AA39WGG0"/>
<evidence type="ECO:0000313" key="1">
    <source>
        <dbReference type="EMBL" id="KAK0614951.1"/>
    </source>
</evidence>
<comment type="caution">
    <text evidence="1">The sequence shown here is derived from an EMBL/GenBank/DDBJ whole genome shotgun (WGS) entry which is preliminary data.</text>
</comment>
<sequence length="87" mass="9598">MLAINFAQCSPAATQWGGANGTCWDRKITVDYSLSPGHHLGRFRLLPGHLPYNRAMDTVDELEEEAGNCRLRWALDTGVFLLAVAPL</sequence>
<reference evidence="1" key="1">
    <citation type="submission" date="2023-06" db="EMBL/GenBank/DDBJ databases">
        <title>Genome-scale phylogeny and comparative genomics of the fungal order Sordariales.</title>
        <authorList>
            <consortium name="Lawrence Berkeley National Laboratory"/>
            <person name="Hensen N."/>
            <person name="Bonometti L."/>
            <person name="Westerberg I."/>
            <person name="Brannstrom I.O."/>
            <person name="Guillou S."/>
            <person name="Cros-Aarteil S."/>
            <person name="Calhoun S."/>
            <person name="Haridas S."/>
            <person name="Kuo A."/>
            <person name="Mondo S."/>
            <person name="Pangilinan J."/>
            <person name="Riley R."/>
            <person name="LaButti K."/>
            <person name="Andreopoulos B."/>
            <person name="Lipzen A."/>
            <person name="Chen C."/>
            <person name="Yanf M."/>
            <person name="Daum C."/>
            <person name="Ng V."/>
            <person name="Clum A."/>
            <person name="Steindorff A."/>
            <person name="Ohm R."/>
            <person name="Martin F."/>
            <person name="Silar P."/>
            <person name="Natvig D."/>
            <person name="Lalanne C."/>
            <person name="Gautier V."/>
            <person name="Ament-velasquez S.L."/>
            <person name="Kruys A."/>
            <person name="Hutchinson M.I."/>
            <person name="Powell A.J."/>
            <person name="Barry K."/>
            <person name="Miller A.N."/>
            <person name="Grigoriev I.V."/>
            <person name="Debuchy R."/>
            <person name="Gladieux P."/>
            <person name="Thoren M.H."/>
            <person name="Johannesson H."/>
        </authorList>
    </citation>
    <scope>NUCLEOTIDE SEQUENCE</scope>
    <source>
        <strain evidence="1">SMH3391-2</strain>
    </source>
</reference>
<proteinExistence type="predicted"/>
<evidence type="ECO:0000313" key="2">
    <source>
        <dbReference type="Proteomes" id="UP001174934"/>
    </source>
</evidence>
<gene>
    <name evidence="1" type="ORF">B0T17DRAFT_540676</name>
</gene>
<accession>A0AA39WGG0</accession>
<name>A0AA39WGG0_9PEZI</name>
<organism evidence="1 2">
    <name type="scientific">Bombardia bombarda</name>
    <dbReference type="NCBI Taxonomy" id="252184"/>
    <lineage>
        <taxon>Eukaryota</taxon>
        <taxon>Fungi</taxon>
        <taxon>Dikarya</taxon>
        <taxon>Ascomycota</taxon>
        <taxon>Pezizomycotina</taxon>
        <taxon>Sordariomycetes</taxon>
        <taxon>Sordariomycetidae</taxon>
        <taxon>Sordariales</taxon>
        <taxon>Lasiosphaeriaceae</taxon>
        <taxon>Bombardia</taxon>
    </lineage>
</organism>
<dbReference type="EMBL" id="JAULSR010000007">
    <property type="protein sequence ID" value="KAK0614951.1"/>
    <property type="molecule type" value="Genomic_DNA"/>
</dbReference>
<dbReference type="Proteomes" id="UP001174934">
    <property type="component" value="Unassembled WGS sequence"/>
</dbReference>
<protein>
    <submittedName>
        <fullName evidence="1">Uncharacterized protein</fullName>
    </submittedName>
</protein>
<keyword evidence="2" id="KW-1185">Reference proteome</keyword>